<dbReference type="InterPro" id="IPR018114">
    <property type="entry name" value="TRYPSIN_HIS"/>
</dbReference>
<evidence type="ECO:0000256" key="5">
    <source>
        <dbReference type="ARBA" id="ARBA00022801"/>
    </source>
</evidence>
<dbReference type="GO" id="GO:0005615">
    <property type="term" value="C:extracellular space"/>
    <property type="evidence" value="ECO:0007669"/>
    <property type="project" value="TreeGrafter"/>
</dbReference>
<sequence length="351" mass="38624">MLRTLLLISLQIVLLMLAHSFALYEHRLFEPRFRKEGKKEENKNGHSLNIISDLEFFQPRVRHPTQSTGGTCPFTCGVTIPTERKSGLEIAGGTIVAHGEHPWVVRIVKTYPDGTTLCGGTILNSMNILTAAHCFKDTEGALITVEAGSVLLKPVESSDLQSVEVAYATVHPQYDHWKKHSSYDVAVAVLKWPLQFVLGRVAPVCLSPTPPFEGLEGLIMGWGYTGFNSNEPSPYLLKATIQVKNQELCERAYQLFNVSVSKDQFCASELNKDSCRGDSGGPFLVKIEDKWRQVGLVSYGAGCAIAEFPGIYSLVGASLDWILSAIQGGDCPHFTGIRKFLIEKISIIPDV</sequence>
<dbReference type="Gene3D" id="2.40.10.10">
    <property type="entry name" value="Trypsin-like serine proteases"/>
    <property type="match status" value="1"/>
</dbReference>
<feature type="signal peptide" evidence="10">
    <location>
        <begin position="1"/>
        <end position="22"/>
    </location>
</feature>
<dbReference type="InterPro" id="IPR043504">
    <property type="entry name" value="Peptidase_S1_PA_chymotrypsin"/>
</dbReference>
<evidence type="ECO:0000256" key="3">
    <source>
        <dbReference type="ARBA" id="ARBA00022670"/>
    </source>
</evidence>
<dbReference type="PRINTS" id="PR00722">
    <property type="entry name" value="CHYMOTRYPSIN"/>
</dbReference>
<dbReference type="InterPro" id="IPR001254">
    <property type="entry name" value="Trypsin_dom"/>
</dbReference>
<feature type="domain" description="Peptidase S1" evidence="11">
    <location>
        <begin position="90"/>
        <end position="327"/>
    </location>
</feature>
<evidence type="ECO:0000313" key="12">
    <source>
        <dbReference type="Proteomes" id="UP000694843"/>
    </source>
</evidence>
<dbReference type="InterPro" id="IPR050127">
    <property type="entry name" value="Serine_Proteases_S1"/>
</dbReference>
<evidence type="ECO:0000256" key="8">
    <source>
        <dbReference type="ARBA" id="ARBA00023180"/>
    </source>
</evidence>
<dbReference type="InterPro" id="IPR001314">
    <property type="entry name" value="Peptidase_S1A"/>
</dbReference>
<dbReference type="FunFam" id="2.40.10.10:FF:000054">
    <property type="entry name" value="Complement C1r subcomponent"/>
    <property type="match status" value="1"/>
</dbReference>
<dbReference type="AlphaFoldDB" id="A0A8B7NIC3"/>
<keyword evidence="2" id="KW-0964">Secreted</keyword>
<evidence type="ECO:0000256" key="2">
    <source>
        <dbReference type="ARBA" id="ARBA00022525"/>
    </source>
</evidence>
<keyword evidence="5 9" id="KW-0378">Hydrolase</keyword>
<evidence type="ECO:0000313" key="13">
    <source>
        <dbReference type="RefSeq" id="XP_018013383.1"/>
    </source>
</evidence>
<dbReference type="SUPFAM" id="SSF50494">
    <property type="entry name" value="Trypsin-like serine proteases"/>
    <property type="match status" value="1"/>
</dbReference>
<dbReference type="PANTHER" id="PTHR24264:SF65">
    <property type="entry name" value="SRCR DOMAIN-CONTAINING PROTEIN"/>
    <property type="match status" value="1"/>
</dbReference>
<keyword evidence="4 10" id="KW-0732">Signal</keyword>
<dbReference type="InterPro" id="IPR009003">
    <property type="entry name" value="Peptidase_S1_PA"/>
</dbReference>
<organism evidence="12 13">
    <name type="scientific">Hyalella azteca</name>
    <name type="common">Amphipod</name>
    <dbReference type="NCBI Taxonomy" id="294128"/>
    <lineage>
        <taxon>Eukaryota</taxon>
        <taxon>Metazoa</taxon>
        <taxon>Ecdysozoa</taxon>
        <taxon>Arthropoda</taxon>
        <taxon>Crustacea</taxon>
        <taxon>Multicrustacea</taxon>
        <taxon>Malacostraca</taxon>
        <taxon>Eumalacostraca</taxon>
        <taxon>Peracarida</taxon>
        <taxon>Amphipoda</taxon>
        <taxon>Senticaudata</taxon>
        <taxon>Talitrida</taxon>
        <taxon>Talitroidea</taxon>
        <taxon>Hyalellidae</taxon>
        <taxon>Hyalella</taxon>
    </lineage>
</organism>
<dbReference type="OrthoDB" id="6355626at2759"/>
<dbReference type="Pfam" id="PF00089">
    <property type="entry name" value="Trypsin"/>
    <property type="match status" value="1"/>
</dbReference>
<keyword evidence="8" id="KW-0325">Glycoprotein</keyword>
<keyword evidence="7" id="KW-1015">Disulfide bond</keyword>
<keyword evidence="12" id="KW-1185">Reference proteome</keyword>
<dbReference type="GeneID" id="108670421"/>
<dbReference type="Proteomes" id="UP000694843">
    <property type="component" value="Unplaced"/>
</dbReference>
<evidence type="ECO:0000256" key="9">
    <source>
        <dbReference type="RuleBase" id="RU363034"/>
    </source>
</evidence>
<comment type="subcellular location">
    <subcellularLocation>
        <location evidence="1">Secreted</location>
    </subcellularLocation>
</comment>
<dbReference type="PROSITE" id="PS00135">
    <property type="entry name" value="TRYPSIN_SER"/>
    <property type="match status" value="1"/>
</dbReference>
<accession>A0A8B7NIC3</accession>
<evidence type="ECO:0000256" key="10">
    <source>
        <dbReference type="SAM" id="SignalP"/>
    </source>
</evidence>
<reference evidence="13" key="1">
    <citation type="submission" date="2025-08" db="UniProtKB">
        <authorList>
            <consortium name="RefSeq"/>
        </authorList>
    </citation>
    <scope>IDENTIFICATION</scope>
    <source>
        <tissue evidence="13">Whole organism</tissue>
    </source>
</reference>
<keyword evidence="3 9" id="KW-0645">Protease</keyword>
<dbReference type="SMART" id="SM00020">
    <property type="entry name" value="Tryp_SPc"/>
    <property type="match status" value="1"/>
</dbReference>
<dbReference type="GO" id="GO:0006508">
    <property type="term" value="P:proteolysis"/>
    <property type="evidence" value="ECO:0007669"/>
    <property type="project" value="UniProtKB-KW"/>
</dbReference>
<evidence type="ECO:0000259" key="11">
    <source>
        <dbReference type="PROSITE" id="PS50240"/>
    </source>
</evidence>
<gene>
    <name evidence="13" type="primary">LOC108670421</name>
</gene>
<dbReference type="CDD" id="cd00190">
    <property type="entry name" value="Tryp_SPc"/>
    <property type="match status" value="1"/>
</dbReference>
<evidence type="ECO:0000256" key="7">
    <source>
        <dbReference type="ARBA" id="ARBA00023157"/>
    </source>
</evidence>
<name>A0A8B7NIC3_HYAAZ</name>
<proteinExistence type="predicted"/>
<dbReference type="InterPro" id="IPR033116">
    <property type="entry name" value="TRYPSIN_SER"/>
</dbReference>
<feature type="chain" id="PRO_5034843207" evidence="10">
    <location>
        <begin position="23"/>
        <end position="351"/>
    </location>
</feature>
<evidence type="ECO:0000256" key="4">
    <source>
        <dbReference type="ARBA" id="ARBA00022729"/>
    </source>
</evidence>
<protein>
    <submittedName>
        <fullName evidence="13">Trypsin-5</fullName>
    </submittedName>
</protein>
<dbReference type="PROSITE" id="PS50240">
    <property type="entry name" value="TRYPSIN_DOM"/>
    <property type="match status" value="1"/>
</dbReference>
<dbReference type="KEGG" id="hazt:108670421"/>
<dbReference type="FunFam" id="2.40.10.10:FF:000068">
    <property type="entry name" value="transmembrane protease serine 2"/>
    <property type="match status" value="1"/>
</dbReference>
<dbReference type="PROSITE" id="PS00134">
    <property type="entry name" value="TRYPSIN_HIS"/>
    <property type="match status" value="1"/>
</dbReference>
<evidence type="ECO:0000256" key="6">
    <source>
        <dbReference type="ARBA" id="ARBA00022825"/>
    </source>
</evidence>
<evidence type="ECO:0000256" key="1">
    <source>
        <dbReference type="ARBA" id="ARBA00004613"/>
    </source>
</evidence>
<dbReference type="GO" id="GO:0004252">
    <property type="term" value="F:serine-type endopeptidase activity"/>
    <property type="evidence" value="ECO:0007669"/>
    <property type="project" value="InterPro"/>
</dbReference>
<dbReference type="RefSeq" id="XP_018013383.1">
    <property type="nucleotide sequence ID" value="XM_018157894.2"/>
</dbReference>
<keyword evidence="6 9" id="KW-0720">Serine protease</keyword>
<dbReference type="PANTHER" id="PTHR24264">
    <property type="entry name" value="TRYPSIN-RELATED"/>
    <property type="match status" value="1"/>
</dbReference>